<dbReference type="OrthoDB" id="1657402at2759"/>
<dbReference type="AlphaFoldDB" id="A0A8K0CHH2"/>
<dbReference type="PRINTS" id="PR00742">
    <property type="entry name" value="GLHYDRLASE35"/>
</dbReference>
<dbReference type="Pfam" id="PF21467">
    <property type="entry name" value="BetaGal_gal-bd"/>
    <property type="match status" value="1"/>
</dbReference>
<dbReference type="Proteomes" id="UP000801492">
    <property type="component" value="Unassembled WGS sequence"/>
</dbReference>
<dbReference type="FunFam" id="3.20.20.80:FF:000115">
    <property type="entry name" value="Beta-galactosidase"/>
    <property type="match status" value="1"/>
</dbReference>
<dbReference type="InterPro" id="IPR048912">
    <property type="entry name" value="BetaGal1-like_ABD1"/>
</dbReference>
<dbReference type="Gene3D" id="2.60.120.260">
    <property type="entry name" value="Galactose-binding domain-like"/>
    <property type="match status" value="2"/>
</dbReference>
<dbReference type="PROSITE" id="PS01182">
    <property type="entry name" value="GLYCOSYL_HYDROL_F35"/>
    <property type="match status" value="1"/>
</dbReference>
<evidence type="ECO:0000256" key="6">
    <source>
        <dbReference type="RuleBase" id="RU003679"/>
    </source>
</evidence>
<gene>
    <name evidence="10" type="ORF">ILUMI_18705</name>
</gene>
<organism evidence="10 11">
    <name type="scientific">Ignelater luminosus</name>
    <name type="common">Cucubano</name>
    <name type="synonym">Pyrophorus luminosus</name>
    <dbReference type="NCBI Taxonomy" id="2038154"/>
    <lineage>
        <taxon>Eukaryota</taxon>
        <taxon>Metazoa</taxon>
        <taxon>Ecdysozoa</taxon>
        <taxon>Arthropoda</taxon>
        <taxon>Hexapoda</taxon>
        <taxon>Insecta</taxon>
        <taxon>Pterygota</taxon>
        <taxon>Neoptera</taxon>
        <taxon>Endopterygota</taxon>
        <taxon>Coleoptera</taxon>
        <taxon>Polyphaga</taxon>
        <taxon>Elateriformia</taxon>
        <taxon>Elateroidea</taxon>
        <taxon>Elateridae</taxon>
        <taxon>Agrypninae</taxon>
        <taxon>Pyrophorini</taxon>
        <taxon>Ignelater</taxon>
    </lineage>
</organism>
<evidence type="ECO:0000256" key="1">
    <source>
        <dbReference type="ARBA" id="ARBA00009809"/>
    </source>
</evidence>
<dbReference type="GO" id="GO:0004565">
    <property type="term" value="F:beta-galactosidase activity"/>
    <property type="evidence" value="ECO:0007669"/>
    <property type="project" value="UniProtKB-EC"/>
</dbReference>
<comment type="similarity">
    <text evidence="1 6">Belongs to the glycosyl hydrolase 35 family.</text>
</comment>
<evidence type="ECO:0000256" key="5">
    <source>
        <dbReference type="RuleBase" id="RU000675"/>
    </source>
</evidence>
<name>A0A8K0CHH2_IGNLU</name>
<dbReference type="EC" id="3.2.1.23" evidence="5"/>
<evidence type="ECO:0000256" key="2">
    <source>
        <dbReference type="ARBA" id="ARBA00022801"/>
    </source>
</evidence>
<dbReference type="InterPro" id="IPR026283">
    <property type="entry name" value="B-gal_1-like"/>
</dbReference>
<dbReference type="GO" id="GO:0005975">
    <property type="term" value="P:carbohydrate metabolic process"/>
    <property type="evidence" value="ECO:0007669"/>
    <property type="project" value="InterPro"/>
</dbReference>
<feature type="domain" description="Beta-galactosidase galactose-binding" evidence="9">
    <location>
        <begin position="554"/>
        <end position="612"/>
    </location>
</feature>
<accession>A0A8K0CHH2</accession>
<feature type="domain" description="Glycoside hydrolase 35 catalytic" evidence="7">
    <location>
        <begin position="27"/>
        <end position="352"/>
    </location>
</feature>
<dbReference type="Pfam" id="PF21317">
    <property type="entry name" value="BetaGal_ABD_1"/>
    <property type="match status" value="1"/>
</dbReference>
<evidence type="ECO:0000259" key="9">
    <source>
        <dbReference type="Pfam" id="PF21467"/>
    </source>
</evidence>
<keyword evidence="11" id="KW-1185">Reference proteome</keyword>
<evidence type="ECO:0000256" key="3">
    <source>
        <dbReference type="ARBA" id="ARBA00023295"/>
    </source>
</evidence>
<evidence type="ECO:0000259" key="8">
    <source>
        <dbReference type="Pfam" id="PF21317"/>
    </source>
</evidence>
<feature type="active site" description="Proton donor" evidence="4">
    <location>
        <position position="181"/>
    </location>
</feature>
<proteinExistence type="inferred from homology"/>
<dbReference type="SUPFAM" id="SSF51445">
    <property type="entry name" value="(Trans)glycosidases"/>
    <property type="match status" value="1"/>
</dbReference>
<dbReference type="InterPro" id="IPR008979">
    <property type="entry name" value="Galactose-bd-like_sf"/>
</dbReference>
<protein>
    <recommendedName>
        <fullName evidence="5">Beta-galactosidase</fullName>
        <ecNumber evidence="5">3.2.1.23</ecNumber>
    </recommendedName>
</protein>
<dbReference type="PANTHER" id="PTHR23421">
    <property type="entry name" value="BETA-GALACTOSIDASE RELATED"/>
    <property type="match status" value="1"/>
</dbReference>
<dbReference type="InterPro" id="IPR017853">
    <property type="entry name" value="GH"/>
</dbReference>
<evidence type="ECO:0000256" key="4">
    <source>
        <dbReference type="PIRSR" id="PIRSR006336-1"/>
    </source>
</evidence>
<dbReference type="InterPro" id="IPR001944">
    <property type="entry name" value="Glycoside_Hdrlase_35"/>
</dbReference>
<dbReference type="EMBL" id="VTPC01083398">
    <property type="protein sequence ID" value="KAF2887468.1"/>
    <property type="molecule type" value="Genomic_DNA"/>
</dbReference>
<evidence type="ECO:0000259" key="7">
    <source>
        <dbReference type="Pfam" id="PF01301"/>
    </source>
</evidence>
<evidence type="ECO:0000313" key="11">
    <source>
        <dbReference type="Proteomes" id="UP000801492"/>
    </source>
</evidence>
<comment type="catalytic activity">
    <reaction evidence="5">
        <text>Hydrolysis of terminal non-reducing beta-D-galactose residues in beta-D-galactosides.</text>
        <dbReference type="EC" id="3.2.1.23"/>
    </reaction>
</comment>
<keyword evidence="2 5" id="KW-0378">Hydrolase</keyword>
<keyword evidence="3 5" id="KW-0326">Glycosidase</keyword>
<reference evidence="10" key="1">
    <citation type="submission" date="2019-08" db="EMBL/GenBank/DDBJ databases">
        <title>The genome of the North American firefly Photinus pyralis.</title>
        <authorList>
            <consortium name="Photinus pyralis genome working group"/>
            <person name="Fallon T.R."/>
            <person name="Sander Lower S.E."/>
            <person name="Weng J.-K."/>
        </authorList>
    </citation>
    <scope>NUCLEOTIDE SEQUENCE</scope>
    <source>
        <strain evidence="10">TRF0915ILg1</strain>
        <tissue evidence="10">Whole body</tissue>
    </source>
</reference>
<dbReference type="FunFam" id="2.60.120.260:FF:000049">
    <property type="entry name" value="Beta-galactosidase"/>
    <property type="match status" value="1"/>
</dbReference>
<feature type="domain" description="Beta-galactosidase 1-like first all-beta" evidence="8">
    <location>
        <begin position="412"/>
        <end position="533"/>
    </location>
</feature>
<dbReference type="InterPro" id="IPR019801">
    <property type="entry name" value="Glyco_hydro_35_CS"/>
</dbReference>
<dbReference type="Pfam" id="PF01301">
    <property type="entry name" value="Glyco_hydro_35"/>
    <property type="match status" value="1"/>
</dbReference>
<comment type="caution">
    <text evidence="10">The sequence shown here is derived from an EMBL/GenBank/DDBJ whole genome shotgun (WGS) entry which is preliminary data.</text>
</comment>
<dbReference type="InterPro" id="IPR031330">
    <property type="entry name" value="Gly_Hdrlase_35_cat"/>
</dbReference>
<feature type="active site" description="Nucleophile" evidence="4">
    <location>
        <position position="256"/>
    </location>
</feature>
<dbReference type="Gene3D" id="3.20.20.80">
    <property type="entry name" value="Glycosidases"/>
    <property type="match status" value="1"/>
</dbReference>
<dbReference type="PIRSF" id="PIRSF006336">
    <property type="entry name" value="B-gal"/>
    <property type="match status" value="1"/>
</dbReference>
<dbReference type="InterPro" id="IPR048913">
    <property type="entry name" value="BetaGal_gal-bd"/>
</dbReference>
<evidence type="ECO:0000313" key="10">
    <source>
        <dbReference type="EMBL" id="KAF2887468.1"/>
    </source>
</evidence>
<dbReference type="SUPFAM" id="SSF49785">
    <property type="entry name" value="Galactose-binding domain-like"/>
    <property type="match status" value="1"/>
</dbReference>
<sequence>MTNLPTLYEYYTGGSITTGLSADQPYFTLNNKNITLYSGAMHYFRVPPEYWRDRLRKMRAAGLNVVETYVPWNLHEPEPGHFDFGQGGTDFQELLDIEKFLKIAQEEDLLAIVRPGPYICAEWEFGGMPSWLLREKGIKVRTSDERFVGYVKKYFAVLFAILTAFQFTKGGPIVAFQIENEYGSVRNNDFKYLEILKETFESNGLVELLFTSDTPLLGKNGQIPGVLYTANFKANANLQLKRLQEYQPGKASMVMEYWTGWFDHWTEVHNTRDLISYFTVLNDILKFPASVNLYMFHGGTNWGFMNGANILGIGWDNRGYNPDTTSYDYDAPLTEAGDYTDKYTVTRNVIKTYNDIPTKLPALPEEIPRVAYETVKIVGELSLNEIISKVEHHIKSHDLISMENLPINNNAGQSYGYVVYRKHNVDIPANSVLKIWGRVCDTALVLINGELKSKILKTQADMKEFGYWKSKDASLYLGEDSYKGATLDILVENYGRSNFGLYVKQHNQFKGLWQGNVSVNGENLYDWEIIPLEFKKKWTNSLEGWHQPKFGIGPALFKGVLNVKERNDTYIDMRGWNKGIVIINGFVLSRYLRIGPQQAAYLPAPFLKEGDNEIVIFEHFEPDDRIRFLNNQVYETLP</sequence>